<evidence type="ECO:0000256" key="5">
    <source>
        <dbReference type="ARBA" id="ARBA00022741"/>
    </source>
</evidence>
<dbReference type="InterPro" id="IPR014746">
    <property type="entry name" value="Gln_synth/guanido_kin_cat_dom"/>
</dbReference>
<keyword evidence="13" id="KW-0808">Transferase</keyword>
<keyword evidence="6 11" id="KW-0067">ATP-binding</keyword>
<dbReference type="SUPFAM" id="SSF89095">
    <property type="entry name" value="GatB/YqeY motif"/>
    <property type="match status" value="1"/>
</dbReference>
<dbReference type="NCBIfam" id="NF004014">
    <property type="entry name" value="PRK05477.1-4"/>
    <property type="match status" value="1"/>
</dbReference>
<dbReference type="InterPro" id="IPR023168">
    <property type="entry name" value="GatB_Yqey_C_2"/>
</dbReference>
<evidence type="ECO:0000256" key="3">
    <source>
        <dbReference type="ARBA" id="ARBA00016923"/>
    </source>
</evidence>
<dbReference type="FunFam" id="1.10.10.410:FF:000001">
    <property type="entry name" value="Aspartyl/glutamyl-tRNA(Asn/Gln) amidotransferase subunit B"/>
    <property type="match status" value="1"/>
</dbReference>
<evidence type="ECO:0000256" key="2">
    <source>
        <dbReference type="ARBA" id="ARBA00011123"/>
    </source>
</evidence>
<dbReference type="EC" id="6.3.5.-" evidence="11"/>
<proteinExistence type="inferred from homology"/>
<dbReference type="GO" id="GO:0050567">
    <property type="term" value="F:glutaminyl-tRNA synthase (glutamine-hydrolyzing) activity"/>
    <property type="evidence" value="ECO:0007669"/>
    <property type="project" value="UniProtKB-UniRule"/>
</dbReference>
<dbReference type="AlphaFoldDB" id="A0A398E0G8"/>
<dbReference type="PANTHER" id="PTHR11659">
    <property type="entry name" value="GLUTAMYL-TRNA GLN AMIDOTRANSFERASE SUBUNIT B MITOCHONDRIAL AND PROKARYOTIC PET112-RELATED"/>
    <property type="match status" value="1"/>
</dbReference>
<sequence>MTTTIGLEIHVQLATQTKMFCGCSTAFGDEPNTHVCPVCLGLPGALPTLNAQAVRLATRIATALGCTVHEVSEFSRKNYFYPDLPKSYQITQFDRPIATGGSLPIVTERGARSVRLTRAHIEEDAGKSMHAADITLGGETLVDFNRCGMPLIEIVTEPDMQSGDEAYEFLRNLRRLVRWLGVSSGDMEKGAMRCDVNVSVSPDPAKRGTKVEIKNLNSFRSVKRAIDYEEQRQAQCLTDCTPIMTETRHFDEVQGTTTSMRSKEASNDYRYFPEPDLPLLQLDPTELESVRTQMPELPWEVQSRFERDLGLSPYDAALLTEERSTAEFFQQTIALYDNPKKVASYMGTEVARLLNERGKTLTETQLTPVALAGLLTMVEDNAISNTASKDVLPLLVDTGTTPMEAVRSLGLEQVSDTSALEGFAREVIAENTTQVDQFRNGKEAVLAFLVGQLMKKSKGKANPKLAGDTLRRLLK</sequence>
<dbReference type="HAMAP" id="MF_00121">
    <property type="entry name" value="GatB"/>
    <property type="match status" value="1"/>
</dbReference>
<protein>
    <recommendedName>
        <fullName evidence="3 11">Aspartyl/glutamyl-tRNA(Asn/Gln) amidotransferase subunit B</fullName>
        <shortName evidence="11">Asp/Glu-ADT subunit B</shortName>
        <ecNumber evidence="11">6.3.5.-</ecNumber>
    </recommendedName>
</protein>
<organism evidence="13 14">
    <name type="scientific">Candidatus Cryosericum septentrionale</name>
    <dbReference type="NCBI Taxonomy" id="2290913"/>
    <lineage>
        <taxon>Bacteria</taxon>
        <taxon>Pseudomonadati</taxon>
        <taxon>Caldisericota/Cryosericota group</taxon>
        <taxon>Candidatus Cryosericota</taxon>
        <taxon>Candidatus Cryosericia</taxon>
        <taxon>Candidatus Cryosericales</taxon>
        <taxon>Candidatus Cryosericaceae</taxon>
        <taxon>Candidatus Cryosericum</taxon>
    </lineage>
</organism>
<keyword evidence="14" id="KW-1185">Reference proteome</keyword>
<evidence type="ECO:0000313" key="14">
    <source>
        <dbReference type="Proteomes" id="UP000266113"/>
    </source>
</evidence>
<dbReference type="Gene3D" id="1.10.10.410">
    <property type="match status" value="1"/>
</dbReference>
<dbReference type="NCBIfam" id="NF004012">
    <property type="entry name" value="PRK05477.1-2"/>
    <property type="match status" value="1"/>
</dbReference>
<evidence type="ECO:0000256" key="10">
    <source>
        <dbReference type="ARBA" id="ARBA00047913"/>
    </source>
</evidence>
<keyword evidence="4 11" id="KW-0436">Ligase</keyword>
<dbReference type="PROSITE" id="PS01234">
    <property type="entry name" value="GATB"/>
    <property type="match status" value="1"/>
</dbReference>
<dbReference type="InterPro" id="IPR017958">
    <property type="entry name" value="Gln-tRNA_amidoTrfase_suB_CS"/>
</dbReference>
<dbReference type="Pfam" id="PF02637">
    <property type="entry name" value="GatB_Yqey"/>
    <property type="match status" value="1"/>
</dbReference>
<comment type="subunit">
    <text evidence="2 11">Heterotrimer of A, B and C subunits.</text>
</comment>
<keyword evidence="5 11" id="KW-0547">Nucleotide-binding</keyword>
<comment type="similarity">
    <text evidence="1 11">Belongs to the GatB/GatE family. GatB subfamily.</text>
</comment>
<comment type="catalytic activity">
    <reaction evidence="10 11">
        <text>L-glutamyl-tRNA(Gln) + L-glutamine + ATP + H2O = L-glutaminyl-tRNA(Gln) + L-glutamate + ADP + phosphate + H(+)</text>
        <dbReference type="Rhea" id="RHEA:17521"/>
        <dbReference type="Rhea" id="RHEA-COMP:9681"/>
        <dbReference type="Rhea" id="RHEA-COMP:9684"/>
        <dbReference type="ChEBI" id="CHEBI:15377"/>
        <dbReference type="ChEBI" id="CHEBI:15378"/>
        <dbReference type="ChEBI" id="CHEBI:29985"/>
        <dbReference type="ChEBI" id="CHEBI:30616"/>
        <dbReference type="ChEBI" id="CHEBI:43474"/>
        <dbReference type="ChEBI" id="CHEBI:58359"/>
        <dbReference type="ChEBI" id="CHEBI:78520"/>
        <dbReference type="ChEBI" id="CHEBI:78521"/>
        <dbReference type="ChEBI" id="CHEBI:456216"/>
    </reaction>
</comment>
<name>A0A398E0G8_9BACT</name>
<dbReference type="Proteomes" id="UP000266113">
    <property type="component" value="Unassembled WGS sequence"/>
</dbReference>
<dbReference type="InterPro" id="IPR017959">
    <property type="entry name" value="Asn/Gln-tRNA_amidoTrfase_suB/E"/>
</dbReference>
<reference evidence="13 14" key="1">
    <citation type="submission" date="2018-09" db="EMBL/GenBank/DDBJ databases">
        <title>Discovery and Ecogenomic Context for Candidatus Cryosericales, a Global Caldiserica Order Active in Thawing Permafrost.</title>
        <authorList>
            <person name="Martinez M.A."/>
            <person name="Woodcroft B.J."/>
            <person name="Ignacio Espinoza J.C."/>
            <person name="Zayed A."/>
            <person name="Singleton C.M."/>
            <person name="Boyd J."/>
            <person name="Li Y.-F."/>
            <person name="Purvine S."/>
            <person name="Maughan H."/>
            <person name="Hodgkins S.B."/>
            <person name="Anderson D."/>
            <person name="Sederholm M."/>
            <person name="Temperton B."/>
            <person name="Saleska S.R."/>
            <person name="Tyson G.W."/>
            <person name="Rich V.I."/>
        </authorList>
    </citation>
    <scope>NUCLEOTIDE SEQUENCE [LARGE SCALE GENOMIC DNA]</scope>
    <source>
        <strain evidence="13 14">SMC1</strain>
    </source>
</reference>
<dbReference type="OrthoDB" id="9804078at2"/>
<dbReference type="SMART" id="SM00845">
    <property type="entry name" value="GatB_Yqey"/>
    <property type="match status" value="1"/>
</dbReference>
<feature type="domain" description="Asn/Gln amidotransferase" evidence="12">
    <location>
        <begin position="327"/>
        <end position="474"/>
    </location>
</feature>
<dbReference type="GO" id="GO:0016740">
    <property type="term" value="F:transferase activity"/>
    <property type="evidence" value="ECO:0007669"/>
    <property type="project" value="UniProtKB-KW"/>
</dbReference>
<comment type="caution">
    <text evidence="13">The sequence shown here is derived from an EMBL/GenBank/DDBJ whole genome shotgun (WGS) entry which is preliminary data.</text>
</comment>
<evidence type="ECO:0000256" key="8">
    <source>
        <dbReference type="ARBA" id="ARBA00024799"/>
    </source>
</evidence>
<evidence type="ECO:0000256" key="9">
    <source>
        <dbReference type="ARBA" id="ARBA00047380"/>
    </source>
</evidence>
<dbReference type="InterPro" id="IPR004413">
    <property type="entry name" value="GatB"/>
</dbReference>
<evidence type="ECO:0000256" key="11">
    <source>
        <dbReference type="HAMAP-Rule" id="MF_00121"/>
    </source>
</evidence>
<gene>
    <name evidence="11 13" type="primary">gatB</name>
    <name evidence="13" type="ORF">SMC1_00020</name>
</gene>
<dbReference type="InterPro" id="IPR006075">
    <property type="entry name" value="Asn/Gln-tRNA_Trfase_suB/E_cat"/>
</dbReference>
<evidence type="ECO:0000256" key="7">
    <source>
        <dbReference type="ARBA" id="ARBA00022917"/>
    </source>
</evidence>
<evidence type="ECO:0000313" key="13">
    <source>
        <dbReference type="EMBL" id="RIE17607.1"/>
    </source>
</evidence>
<dbReference type="InterPro" id="IPR018027">
    <property type="entry name" value="Asn/Gln_amidotransferase"/>
</dbReference>
<dbReference type="NCBIfam" id="TIGR00133">
    <property type="entry name" value="gatB"/>
    <property type="match status" value="1"/>
</dbReference>
<dbReference type="EMBL" id="QXIY01000001">
    <property type="protein sequence ID" value="RIE17607.1"/>
    <property type="molecule type" value="Genomic_DNA"/>
</dbReference>
<comment type="function">
    <text evidence="8 11">Allows the formation of correctly charged Asn-tRNA(Asn) or Gln-tRNA(Gln) through the transamidation of misacylated Asp-tRNA(Asn) or Glu-tRNA(Gln) in organisms which lack either or both of asparaginyl-tRNA or glutaminyl-tRNA synthetases. The reaction takes place in the presence of glutamine and ATP through an activated phospho-Asp-tRNA(Asn) or phospho-Glu-tRNA(Gln).</text>
</comment>
<dbReference type="SUPFAM" id="SSF55931">
    <property type="entry name" value="Glutamine synthetase/guanido kinase"/>
    <property type="match status" value="1"/>
</dbReference>
<accession>A0A398E0G8</accession>
<dbReference type="GO" id="GO:0006412">
    <property type="term" value="P:translation"/>
    <property type="evidence" value="ECO:0007669"/>
    <property type="project" value="UniProtKB-UniRule"/>
</dbReference>
<dbReference type="Pfam" id="PF02934">
    <property type="entry name" value="GatB_N"/>
    <property type="match status" value="1"/>
</dbReference>
<evidence type="ECO:0000256" key="1">
    <source>
        <dbReference type="ARBA" id="ARBA00005306"/>
    </source>
</evidence>
<evidence type="ECO:0000256" key="6">
    <source>
        <dbReference type="ARBA" id="ARBA00022840"/>
    </source>
</evidence>
<keyword evidence="7 11" id="KW-0648">Protein biosynthesis</keyword>
<dbReference type="GO" id="GO:0050566">
    <property type="term" value="F:asparaginyl-tRNA synthase (glutamine-hydrolyzing) activity"/>
    <property type="evidence" value="ECO:0007669"/>
    <property type="project" value="RHEA"/>
</dbReference>
<evidence type="ECO:0000256" key="4">
    <source>
        <dbReference type="ARBA" id="ARBA00022598"/>
    </source>
</evidence>
<comment type="catalytic activity">
    <reaction evidence="9 11">
        <text>L-aspartyl-tRNA(Asn) + L-glutamine + ATP + H2O = L-asparaginyl-tRNA(Asn) + L-glutamate + ADP + phosphate + 2 H(+)</text>
        <dbReference type="Rhea" id="RHEA:14513"/>
        <dbReference type="Rhea" id="RHEA-COMP:9674"/>
        <dbReference type="Rhea" id="RHEA-COMP:9677"/>
        <dbReference type="ChEBI" id="CHEBI:15377"/>
        <dbReference type="ChEBI" id="CHEBI:15378"/>
        <dbReference type="ChEBI" id="CHEBI:29985"/>
        <dbReference type="ChEBI" id="CHEBI:30616"/>
        <dbReference type="ChEBI" id="CHEBI:43474"/>
        <dbReference type="ChEBI" id="CHEBI:58359"/>
        <dbReference type="ChEBI" id="CHEBI:78515"/>
        <dbReference type="ChEBI" id="CHEBI:78516"/>
        <dbReference type="ChEBI" id="CHEBI:456216"/>
    </reaction>
</comment>
<evidence type="ECO:0000259" key="12">
    <source>
        <dbReference type="SMART" id="SM00845"/>
    </source>
</evidence>
<dbReference type="GO" id="GO:0005524">
    <property type="term" value="F:ATP binding"/>
    <property type="evidence" value="ECO:0007669"/>
    <property type="project" value="UniProtKB-KW"/>
</dbReference>
<dbReference type="InterPro" id="IPR003789">
    <property type="entry name" value="Asn/Gln_tRNA_amidoTrase-B-like"/>
</dbReference>
<dbReference type="RefSeq" id="WP_119084771.1">
    <property type="nucleotide sequence ID" value="NZ_QXIY01000001.1"/>
</dbReference>